<dbReference type="EMBL" id="JAMZIH010005917">
    <property type="protein sequence ID" value="KAJ1674501.1"/>
    <property type="molecule type" value="Genomic_DNA"/>
</dbReference>
<gene>
    <name evidence="1" type="primary">PIC2_1</name>
    <name evidence="1" type="ORF">EV182_003150</name>
</gene>
<proteinExistence type="predicted"/>
<keyword evidence="2" id="KW-1185">Reference proteome</keyword>
<sequence>MSPSQPTPKPFIAASPIEINSAKYFYTCAVGGALACGLTHAFTTPLDLVKCRLQVDKTLYKGIFDGWKQIFKTQGVGGLYTGFGPTLIGYTLQGTCKYGFYDYFKYKYADI</sequence>
<protein>
    <submittedName>
        <fullName evidence="1">Cu/Pi carrier</fullName>
    </submittedName>
</protein>
<organism evidence="1 2">
    <name type="scientific">Spiromyces aspiralis</name>
    <dbReference type="NCBI Taxonomy" id="68401"/>
    <lineage>
        <taxon>Eukaryota</taxon>
        <taxon>Fungi</taxon>
        <taxon>Fungi incertae sedis</taxon>
        <taxon>Zoopagomycota</taxon>
        <taxon>Kickxellomycotina</taxon>
        <taxon>Kickxellomycetes</taxon>
        <taxon>Kickxellales</taxon>
        <taxon>Kickxellaceae</taxon>
        <taxon>Spiromyces</taxon>
    </lineage>
</organism>
<name>A0ACC1HGP6_9FUNG</name>
<evidence type="ECO:0000313" key="1">
    <source>
        <dbReference type="EMBL" id="KAJ1674501.1"/>
    </source>
</evidence>
<accession>A0ACC1HGP6</accession>
<comment type="caution">
    <text evidence="1">The sequence shown here is derived from an EMBL/GenBank/DDBJ whole genome shotgun (WGS) entry which is preliminary data.</text>
</comment>
<feature type="non-terminal residue" evidence="1">
    <location>
        <position position="111"/>
    </location>
</feature>
<dbReference type="Proteomes" id="UP001145114">
    <property type="component" value="Unassembled WGS sequence"/>
</dbReference>
<reference evidence="1" key="1">
    <citation type="submission" date="2022-06" db="EMBL/GenBank/DDBJ databases">
        <title>Phylogenomic reconstructions and comparative analyses of Kickxellomycotina fungi.</title>
        <authorList>
            <person name="Reynolds N.K."/>
            <person name="Stajich J.E."/>
            <person name="Barry K."/>
            <person name="Grigoriev I.V."/>
            <person name="Crous P."/>
            <person name="Smith M.E."/>
        </authorList>
    </citation>
    <scope>NUCLEOTIDE SEQUENCE</scope>
    <source>
        <strain evidence="1">RSA 2271</strain>
    </source>
</reference>
<evidence type="ECO:0000313" key="2">
    <source>
        <dbReference type="Proteomes" id="UP001145114"/>
    </source>
</evidence>